<comment type="caution">
    <text evidence="9">The sequence shown here is derived from an EMBL/GenBank/DDBJ whole genome shotgun (WGS) entry which is preliminary data.</text>
</comment>
<dbReference type="SMART" id="SM00926">
    <property type="entry name" value="Molybdop_Fe4S4"/>
    <property type="match status" value="1"/>
</dbReference>
<dbReference type="InterPro" id="IPR006655">
    <property type="entry name" value="Mopterin_OxRdtase_prok_CS"/>
</dbReference>
<dbReference type="PROSITE" id="PS51669">
    <property type="entry name" value="4FE4S_MOW_BIS_MGD"/>
    <property type="match status" value="1"/>
</dbReference>
<evidence type="ECO:0000256" key="1">
    <source>
        <dbReference type="ARBA" id="ARBA00001942"/>
    </source>
</evidence>
<sequence length="684" mass="75946">MRDLEPTTVRYARSVCPLDCPDTCSLRVKFENDRIVAVDGNPDHPVTQGAICNKVRNIPDRVNHPDRLMYPLRRVGPKGTMGPFERISWEEAYDEITSRMKQLIEQHGPESIMPYSFYGNMGVLNAEGMDRRFFHRLGATRLDRTICSVAGNVGYNYTMGTSAGIDAEDTVHSKLIWIWGANVVSTNMHQVVYATEARKRGARIVHIDVHRNRTSAWADEFIAVRPGTDAALALGIMHVLIREGLTDSAYLAEHTIGFDELAAEAAQYSPERVAEITGVPAEDVVRLAREYGTTSPAYIRIGNGLQHHDNGGMAVRTIACLPALTGQWAVKGGGAIKSNSMYTGLNAERVERPDLLQNPATRTVNMNQLGQALAIEDKPVKFLFVYNCNPATVAPDQNQVRRGLMRDDLFTVVHDLFLTDTCRYADIVLPATSHFENLDIFGSYWHLYLQLHEPILKPMGECKSNFTLFKELGLRMGFEAEAFDITVEQMIREALDNPANPYLEGITYEALQEKGWMKAALSGGSIFEERIPTPSGKIELASERMRLSGMSPVPTYTPVRDDDDTLPFLLVTGPNHNFLNSTFANQEKLKRIEKRPLLHMHVNDAAALGVVSGDRVRVCNGRGEVLITVDAAENVLPGVLVTQGLWWEEGNEGVQAINTLTSQRLADMGGGATFFSTRVTVEKL</sequence>
<dbReference type="Gene3D" id="2.20.25.90">
    <property type="entry name" value="ADC-like domains"/>
    <property type="match status" value="1"/>
</dbReference>
<comment type="similarity">
    <text evidence="2">Belongs to the prokaryotic molybdopterin-containing oxidoreductase family.</text>
</comment>
<dbReference type="InterPro" id="IPR037920">
    <property type="entry name" value="YoaE_C"/>
</dbReference>
<dbReference type="SUPFAM" id="SSF50692">
    <property type="entry name" value="ADC-like"/>
    <property type="match status" value="1"/>
</dbReference>
<evidence type="ECO:0000256" key="5">
    <source>
        <dbReference type="ARBA" id="ARBA00023002"/>
    </source>
</evidence>
<dbReference type="InterPro" id="IPR006656">
    <property type="entry name" value="Mopterin_OxRdtase"/>
</dbReference>
<dbReference type="GO" id="GO:0016491">
    <property type="term" value="F:oxidoreductase activity"/>
    <property type="evidence" value="ECO:0007669"/>
    <property type="project" value="UniProtKB-KW"/>
</dbReference>
<dbReference type="CDD" id="cd02766">
    <property type="entry name" value="MopB_3"/>
    <property type="match status" value="1"/>
</dbReference>
<comment type="cofactor">
    <cofactor evidence="1">
        <name>Mo-bis(molybdopterin guanine dinucleotide)</name>
        <dbReference type="ChEBI" id="CHEBI:60539"/>
    </cofactor>
</comment>
<keyword evidence="4" id="KW-0479">Metal-binding</keyword>
<keyword evidence="6" id="KW-0408">Iron</keyword>
<keyword evidence="5" id="KW-0560">Oxidoreductase</keyword>
<evidence type="ECO:0000256" key="2">
    <source>
        <dbReference type="ARBA" id="ARBA00010312"/>
    </source>
</evidence>
<dbReference type="Gene3D" id="3.30.2070.10">
    <property type="entry name" value="Formate dehydrogenase/DMSO reductase"/>
    <property type="match status" value="1"/>
</dbReference>
<dbReference type="Gene3D" id="2.40.40.20">
    <property type="match status" value="1"/>
</dbReference>
<dbReference type="EMBL" id="SUPK01000008">
    <property type="protein sequence ID" value="TJY40737.1"/>
    <property type="molecule type" value="Genomic_DNA"/>
</dbReference>
<evidence type="ECO:0000256" key="4">
    <source>
        <dbReference type="ARBA" id="ARBA00022723"/>
    </source>
</evidence>
<dbReference type="AlphaFoldDB" id="A0A4U0F7N9"/>
<dbReference type="GO" id="GO:0046872">
    <property type="term" value="F:metal ion binding"/>
    <property type="evidence" value="ECO:0007669"/>
    <property type="project" value="UniProtKB-KW"/>
</dbReference>
<dbReference type="InterPro" id="IPR006963">
    <property type="entry name" value="Mopterin_OxRdtase_4Fe-4S_dom"/>
</dbReference>
<evidence type="ECO:0000313" key="9">
    <source>
        <dbReference type="EMBL" id="TJY40737.1"/>
    </source>
</evidence>
<keyword evidence="7" id="KW-0411">Iron-sulfur</keyword>
<dbReference type="InterPro" id="IPR006657">
    <property type="entry name" value="MoPterin_dinucl-bd_dom"/>
</dbReference>
<dbReference type="Gene3D" id="3.40.50.740">
    <property type="match status" value="1"/>
</dbReference>
<dbReference type="GO" id="GO:0051536">
    <property type="term" value="F:iron-sulfur cluster binding"/>
    <property type="evidence" value="ECO:0007669"/>
    <property type="project" value="UniProtKB-KW"/>
</dbReference>
<name>A0A4U0F7N9_9BACL</name>
<dbReference type="CDD" id="cd02786">
    <property type="entry name" value="MopB_CT_3"/>
    <property type="match status" value="1"/>
</dbReference>
<dbReference type="PANTHER" id="PTHR43742:SF6">
    <property type="entry name" value="OXIDOREDUCTASE YYAE-RELATED"/>
    <property type="match status" value="1"/>
</dbReference>
<dbReference type="PROSITE" id="PS00490">
    <property type="entry name" value="MOLYBDOPTERIN_PROK_2"/>
    <property type="match status" value="1"/>
</dbReference>
<accession>A0A4U0F7N9</accession>
<evidence type="ECO:0000259" key="8">
    <source>
        <dbReference type="PROSITE" id="PS51669"/>
    </source>
</evidence>
<protein>
    <submittedName>
        <fullName evidence="9">Molybdopterin oxidoreductase family protein</fullName>
    </submittedName>
</protein>
<dbReference type="Proteomes" id="UP000309673">
    <property type="component" value="Unassembled WGS sequence"/>
</dbReference>
<evidence type="ECO:0000256" key="6">
    <source>
        <dbReference type="ARBA" id="ARBA00023004"/>
    </source>
</evidence>
<dbReference type="InterPro" id="IPR050612">
    <property type="entry name" value="Prok_Mopterin_Oxidored"/>
</dbReference>
<dbReference type="Pfam" id="PF01568">
    <property type="entry name" value="Molydop_binding"/>
    <property type="match status" value="1"/>
</dbReference>
<dbReference type="SUPFAM" id="SSF53706">
    <property type="entry name" value="Formate dehydrogenase/DMSO reductase, domains 1-3"/>
    <property type="match status" value="1"/>
</dbReference>
<dbReference type="PANTHER" id="PTHR43742">
    <property type="entry name" value="TRIMETHYLAMINE-N-OXIDE REDUCTASE"/>
    <property type="match status" value="1"/>
</dbReference>
<dbReference type="Gene3D" id="3.40.228.10">
    <property type="entry name" value="Dimethylsulfoxide Reductase, domain 2"/>
    <property type="match status" value="1"/>
</dbReference>
<keyword evidence="3" id="KW-0500">Molybdenum</keyword>
<evidence type="ECO:0000256" key="7">
    <source>
        <dbReference type="ARBA" id="ARBA00023014"/>
    </source>
</evidence>
<feature type="domain" description="4Fe-4S Mo/W bis-MGD-type" evidence="8">
    <location>
        <begin position="9"/>
        <end position="66"/>
    </location>
</feature>
<dbReference type="OrthoDB" id="9803192at2"/>
<keyword evidence="10" id="KW-1185">Reference proteome</keyword>
<organism evidence="9 10">
    <name type="scientific">Cohnella pontilimi</name>
    <dbReference type="NCBI Taxonomy" id="2564100"/>
    <lineage>
        <taxon>Bacteria</taxon>
        <taxon>Bacillati</taxon>
        <taxon>Bacillota</taxon>
        <taxon>Bacilli</taxon>
        <taxon>Bacillales</taxon>
        <taxon>Paenibacillaceae</taxon>
        <taxon>Cohnella</taxon>
    </lineage>
</organism>
<dbReference type="Pfam" id="PF04879">
    <property type="entry name" value="Molybdop_Fe4S4"/>
    <property type="match status" value="1"/>
</dbReference>
<evidence type="ECO:0000256" key="3">
    <source>
        <dbReference type="ARBA" id="ARBA00022505"/>
    </source>
</evidence>
<dbReference type="InterPro" id="IPR009010">
    <property type="entry name" value="Asp_de-COase-like_dom_sf"/>
</dbReference>
<gene>
    <name evidence="9" type="ORF">E5161_16450</name>
</gene>
<dbReference type="Pfam" id="PF00384">
    <property type="entry name" value="Molybdopterin"/>
    <property type="match status" value="1"/>
</dbReference>
<reference evidence="9 10" key="1">
    <citation type="submission" date="2019-04" db="EMBL/GenBank/DDBJ databases">
        <title>Cohnella sp. nov., isolated from soil.</title>
        <authorList>
            <person name="Kim W."/>
        </authorList>
    </citation>
    <scope>NUCLEOTIDE SEQUENCE [LARGE SCALE GENOMIC DNA]</scope>
    <source>
        <strain evidence="9 10">CAU 1483</strain>
    </source>
</reference>
<dbReference type="GO" id="GO:0043546">
    <property type="term" value="F:molybdopterin cofactor binding"/>
    <property type="evidence" value="ECO:0007669"/>
    <property type="project" value="InterPro"/>
</dbReference>
<proteinExistence type="inferred from homology"/>
<evidence type="ECO:0000313" key="10">
    <source>
        <dbReference type="Proteomes" id="UP000309673"/>
    </source>
</evidence>